<proteinExistence type="predicted"/>
<sequence length="50" mass="6266">MYIIKSKSLWFISLPQHYSWTMRKLFKLRCWANLLIKCHRQRERYFVMGG</sequence>
<dbReference type="Proteomes" id="UP001062846">
    <property type="component" value="Chromosome 10"/>
</dbReference>
<name>A0ACC0M8J2_RHOML</name>
<comment type="caution">
    <text evidence="1">The sequence shown here is derived from an EMBL/GenBank/DDBJ whole genome shotgun (WGS) entry which is preliminary data.</text>
</comment>
<organism evidence="1 2">
    <name type="scientific">Rhododendron molle</name>
    <name type="common">Chinese azalea</name>
    <name type="synonym">Azalea mollis</name>
    <dbReference type="NCBI Taxonomy" id="49168"/>
    <lineage>
        <taxon>Eukaryota</taxon>
        <taxon>Viridiplantae</taxon>
        <taxon>Streptophyta</taxon>
        <taxon>Embryophyta</taxon>
        <taxon>Tracheophyta</taxon>
        <taxon>Spermatophyta</taxon>
        <taxon>Magnoliopsida</taxon>
        <taxon>eudicotyledons</taxon>
        <taxon>Gunneridae</taxon>
        <taxon>Pentapetalae</taxon>
        <taxon>asterids</taxon>
        <taxon>Ericales</taxon>
        <taxon>Ericaceae</taxon>
        <taxon>Ericoideae</taxon>
        <taxon>Rhodoreae</taxon>
        <taxon>Rhododendron</taxon>
    </lineage>
</organism>
<keyword evidence="2" id="KW-1185">Reference proteome</keyword>
<accession>A0ACC0M8J2</accession>
<gene>
    <name evidence="1" type="ORF">RHMOL_Rhmol10G0294300</name>
</gene>
<dbReference type="EMBL" id="CM046397">
    <property type="protein sequence ID" value="KAI8536919.1"/>
    <property type="molecule type" value="Genomic_DNA"/>
</dbReference>
<reference evidence="1" key="1">
    <citation type="submission" date="2022-02" db="EMBL/GenBank/DDBJ databases">
        <title>Plant Genome Project.</title>
        <authorList>
            <person name="Zhang R.-G."/>
        </authorList>
    </citation>
    <scope>NUCLEOTIDE SEQUENCE</scope>
    <source>
        <strain evidence="1">AT1</strain>
    </source>
</reference>
<protein>
    <submittedName>
        <fullName evidence="1">Uncharacterized protein</fullName>
    </submittedName>
</protein>
<evidence type="ECO:0000313" key="1">
    <source>
        <dbReference type="EMBL" id="KAI8536919.1"/>
    </source>
</evidence>
<evidence type="ECO:0000313" key="2">
    <source>
        <dbReference type="Proteomes" id="UP001062846"/>
    </source>
</evidence>